<name>A0AC58RWL7_TOBAC</name>
<accession>A0AC58RWL7</accession>
<evidence type="ECO:0000313" key="1">
    <source>
        <dbReference type="Proteomes" id="UP000790787"/>
    </source>
</evidence>
<reference evidence="1" key="1">
    <citation type="journal article" date="2014" name="Nat. Commun.">
        <title>The tobacco genome sequence and its comparison with those of tomato and potato.</title>
        <authorList>
            <person name="Sierro N."/>
            <person name="Battey J.N."/>
            <person name="Ouadi S."/>
            <person name="Bakaher N."/>
            <person name="Bovet L."/>
            <person name="Willig A."/>
            <person name="Goepfert S."/>
            <person name="Peitsch M.C."/>
            <person name="Ivanov N.V."/>
        </authorList>
    </citation>
    <scope>NUCLEOTIDE SEQUENCE [LARGE SCALE GENOMIC DNA]</scope>
</reference>
<reference evidence="2" key="2">
    <citation type="submission" date="2025-08" db="UniProtKB">
        <authorList>
            <consortium name="RefSeq"/>
        </authorList>
    </citation>
    <scope>IDENTIFICATION</scope>
    <source>
        <tissue evidence="2">Leaf</tissue>
    </source>
</reference>
<organism evidence="1 2">
    <name type="scientific">Nicotiana tabacum</name>
    <name type="common">Common tobacco</name>
    <dbReference type="NCBI Taxonomy" id="4097"/>
    <lineage>
        <taxon>Eukaryota</taxon>
        <taxon>Viridiplantae</taxon>
        <taxon>Streptophyta</taxon>
        <taxon>Embryophyta</taxon>
        <taxon>Tracheophyta</taxon>
        <taxon>Spermatophyta</taxon>
        <taxon>Magnoliopsida</taxon>
        <taxon>eudicotyledons</taxon>
        <taxon>Gunneridae</taxon>
        <taxon>Pentapetalae</taxon>
        <taxon>asterids</taxon>
        <taxon>lamiids</taxon>
        <taxon>Solanales</taxon>
        <taxon>Solanaceae</taxon>
        <taxon>Nicotianoideae</taxon>
        <taxon>Nicotianeae</taxon>
        <taxon>Nicotiana</taxon>
    </lineage>
</organism>
<keyword evidence="1" id="KW-1185">Reference proteome</keyword>
<dbReference type="RefSeq" id="XP_075077129.1">
    <property type="nucleotide sequence ID" value="XM_075221028.1"/>
</dbReference>
<protein>
    <submittedName>
        <fullName evidence="2">Uncharacterized protein LOC142163877</fullName>
    </submittedName>
</protein>
<sequence length="253" mass="28779">MAKEVVEFFLKQFTQEGDPTNLDLLNNVSAMEIVMNIRLRGKPANMVIKLDMAKAYDRYSVLVNGQALGFFRSTREVKQGDPLSPALSVLSAEVLSRSLNKLFGDERFKGYRMPKWTDPLNHLAYADDTIIYVSTNLYLLRKVMEVLTLYEQTSGQLINKTKSSYYMYANVAGSLFYSVGAITGFQKGERKTALLERKAIILWGKATLITSVLQSMPTHILSVLDPPNNVLEYLHKTFARFFWSNKEEGRSKH</sequence>
<evidence type="ECO:0000313" key="2">
    <source>
        <dbReference type="RefSeq" id="XP_075077129.1"/>
    </source>
</evidence>
<gene>
    <name evidence="2" type="primary">LOC142163877</name>
</gene>
<proteinExistence type="predicted"/>
<dbReference type="Proteomes" id="UP000790787">
    <property type="component" value="Chromosome 9"/>
</dbReference>